<dbReference type="RefSeq" id="WP_096800856.1">
    <property type="nucleotide sequence ID" value="NZ_CP023564.1"/>
</dbReference>
<dbReference type="Gene3D" id="3.40.50.720">
    <property type="entry name" value="NAD(P)-binding Rossmann-like Domain"/>
    <property type="match status" value="1"/>
</dbReference>
<feature type="domain" description="Gfo/Idh/MocA-like oxidoreductase N-terminal" evidence="2">
    <location>
        <begin position="4"/>
        <end position="123"/>
    </location>
</feature>
<evidence type="ECO:0000259" key="3">
    <source>
        <dbReference type="Pfam" id="PF02894"/>
    </source>
</evidence>
<dbReference type="Pfam" id="PF01408">
    <property type="entry name" value="GFO_IDH_MocA"/>
    <property type="match status" value="1"/>
</dbReference>
<dbReference type="SUPFAM" id="SSF51735">
    <property type="entry name" value="NAD(P)-binding Rossmann-fold domains"/>
    <property type="match status" value="1"/>
</dbReference>
<comment type="similarity">
    <text evidence="1">Belongs to the Gfo/Idh/MocA family.</text>
</comment>
<dbReference type="Proteomes" id="UP000217889">
    <property type="component" value="Chromosome"/>
</dbReference>
<gene>
    <name evidence="4" type="ORF">CFK41_17640</name>
</gene>
<reference evidence="4 5" key="1">
    <citation type="journal article" date="2014" name="Int. J. Syst. Evol. Microbiol.">
        <title>Brachybacterium ginsengisoli sp. nov., isolated from soil of a ginseng field.</title>
        <authorList>
            <person name="Hoang V.A."/>
            <person name="Kim Y.J."/>
            <person name="Nguyen N.L."/>
            <person name="Yang D.C."/>
        </authorList>
    </citation>
    <scope>NUCLEOTIDE SEQUENCE [LARGE SCALE GENOMIC DNA]</scope>
    <source>
        <strain evidence="4 5">DCY80</strain>
    </source>
</reference>
<evidence type="ECO:0000256" key="1">
    <source>
        <dbReference type="ARBA" id="ARBA00010928"/>
    </source>
</evidence>
<organism evidence="4 5">
    <name type="scientific">Brachybacterium ginsengisoli</name>
    <dbReference type="NCBI Taxonomy" id="1331682"/>
    <lineage>
        <taxon>Bacteria</taxon>
        <taxon>Bacillati</taxon>
        <taxon>Actinomycetota</taxon>
        <taxon>Actinomycetes</taxon>
        <taxon>Micrococcales</taxon>
        <taxon>Dermabacteraceae</taxon>
        <taxon>Brachybacterium</taxon>
    </lineage>
</organism>
<evidence type="ECO:0000313" key="5">
    <source>
        <dbReference type="Proteomes" id="UP000217889"/>
    </source>
</evidence>
<feature type="domain" description="Gfo/Idh/MocA-like oxidoreductase C-terminal" evidence="3">
    <location>
        <begin position="135"/>
        <end position="352"/>
    </location>
</feature>
<evidence type="ECO:0000259" key="2">
    <source>
        <dbReference type="Pfam" id="PF01408"/>
    </source>
</evidence>
<dbReference type="InterPro" id="IPR000683">
    <property type="entry name" value="Gfo/Idh/MocA-like_OxRdtase_N"/>
</dbReference>
<dbReference type="InterPro" id="IPR036291">
    <property type="entry name" value="NAD(P)-bd_dom_sf"/>
</dbReference>
<dbReference type="OrthoDB" id="9792085at2"/>
<dbReference type="AlphaFoldDB" id="A0A291H1R8"/>
<dbReference type="PANTHER" id="PTHR43249">
    <property type="entry name" value="UDP-N-ACETYL-2-AMINO-2-DEOXY-D-GLUCURONATE OXIDASE"/>
    <property type="match status" value="1"/>
</dbReference>
<dbReference type="PANTHER" id="PTHR43249:SF1">
    <property type="entry name" value="D-GLUCOSIDE 3-DEHYDROGENASE"/>
    <property type="match status" value="1"/>
</dbReference>
<dbReference type="Pfam" id="PF02894">
    <property type="entry name" value="GFO_IDH_MocA_C"/>
    <property type="match status" value="1"/>
</dbReference>
<dbReference type="InterPro" id="IPR052515">
    <property type="entry name" value="Gfo/Idh/MocA_Oxidoreductase"/>
</dbReference>
<keyword evidence="5" id="KW-1185">Reference proteome</keyword>
<dbReference type="EMBL" id="CP023564">
    <property type="protein sequence ID" value="ATG56397.1"/>
    <property type="molecule type" value="Genomic_DNA"/>
</dbReference>
<dbReference type="InterPro" id="IPR004104">
    <property type="entry name" value="Gfo/Idh/MocA-like_OxRdtase_C"/>
</dbReference>
<dbReference type="Gene3D" id="3.30.360.10">
    <property type="entry name" value="Dihydrodipicolinate Reductase, domain 2"/>
    <property type="match status" value="1"/>
</dbReference>
<evidence type="ECO:0000313" key="4">
    <source>
        <dbReference type="EMBL" id="ATG56397.1"/>
    </source>
</evidence>
<dbReference type="GO" id="GO:0000166">
    <property type="term" value="F:nucleotide binding"/>
    <property type="evidence" value="ECO:0007669"/>
    <property type="project" value="InterPro"/>
</dbReference>
<protein>
    <submittedName>
        <fullName evidence="4">Oxidoreductase</fullName>
    </submittedName>
</protein>
<proteinExistence type="inferred from homology"/>
<dbReference type="SUPFAM" id="SSF55347">
    <property type="entry name" value="Glyceraldehyde-3-phosphate dehydrogenase-like, C-terminal domain"/>
    <property type="match status" value="1"/>
</dbReference>
<sequence>MSTFRVGVIGAGSIAQSHLTAYSENPDVDLVAVADMNLERAQAVAEKHGARRAYADPHELLADPEVDGVSICTWNNSHAEWAIAAIEAGKHVLVEKPIARTLAEAEELQRVVEKSDRVVQVGFVRRHSPNCQVLKSFIDADELGEIYYAKASCLRRVGNPGGWFADKEISGGGPLLDIGIHVLDLCWYLMGSPKVVAVSGNTYDKLGSRGNVTTMPRYKAADYDPSKNTVEDLANAVIRFENGASLLLDCSYSLHATKDSIDVSVYGEKGGAELEPSLHIATEMHDSVVNIEPQIASRTFEFGVGFGNEIQNFVDASLGRAESVAPAWHGVEIVRILEAIYESAASGREVTLG</sequence>
<accession>A0A291H1R8</accession>
<dbReference type="KEGG" id="bgg:CFK41_17640"/>
<name>A0A291H1R8_9MICO</name>